<evidence type="ECO:0000313" key="2">
    <source>
        <dbReference type="Proteomes" id="UP000325440"/>
    </source>
</evidence>
<dbReference type="SUPFAM" id="SSF54001">
    <property type="entry name" value="Cysteine proteinases"/>
    <property type="match status" value="1"/>
</dbReference>
<protein>
    <recommendedName>
        <fullName evidence="3">USP domain-containing protein</fullName>
    </recommendedName>
</protein>
<keyword evidence="2" id="KW-1185">Reference proteome</keyword>
<dbReference type="EMBL" id="CABPRJ010000538">
    <property type="protein sequence ID" value="VVC30785.1"/>
    <property type="molecule type" value="Genomic_DNA"/>
</dbReference>
<sequence length="363" mass="41896">MSQKRSFEDTHSVKKLCNRVSVLSNEHGENKEFSTRKRCSSVSYEQCSSYKKMKLQEIEDEVIVKREENTKQLTPTKNVEENIAHTSDKPRLLPALLLNGNLSSVIKIDEQKYNIYNTCAFDSIAIIISRAFVDNSAYTDFVDANSNSEFLNFCKSVAFIDSSENLNKQRVKMLRRIFNENSEAPNLKTINCECNVIKIICDLLKEYPSAKNHIRCSNNSCKNANTWRNSSTIILDVKELKDLKNLEGILKEYTKLRKYNCGRCTEKITAKRALSNHLFIETDQLKKTSQFTMADIPSEISVENYRFVLNGSVNFESGHYTSQVLRLKQNVWETHNDLRKYIKICTVPEKLIVNPHLVVYTKE</sequence>
<evidence type="ECO:0008006" key="3">
    <source>
        <dbReference type="Google" id="ProtNLM"/>
    </source>
</evidence>
<dbReference type="AlphaFoldDB" id="A0A5E4MF05"/>
<proteinExistence type="predicted"/>
<reference evidence="1 2" key="1">
    <citation type="submission" date="2019-08" db="EMBL/GenBank/DDBJ databases">
        <authorList>
            <person name="Alioto T."/>
            <person name="Alioto T."/>
            <person name="Gomez Garrido J."/>
        </authorList>
    </citation>
    <scope>NUCLEOTIDE SEQUENCE [LARGE SCALE GENOMIC DNA]</scope>
</reference>
<dbReference type="InterPro" id="IPR038765">
    <property type="entry name" value="Papain-like_cys_pep_sf"/>
</dbReference>
<gene>
    <name evidence="1" type="ORF">CINCED_3A023052</name>
</gene>
<name>A0A5E4MF05_9HEMI</name>
<dbReference type="Proteomes" id="UP000325440">
    <property type="component" value="Unassembled WGS sequence"/>
</dbReference>
<dbReference type="OrthoDB" id="7701631at2759"/>
<organism evidence="1 2">
    <name type="scientific">Cinara cedri</name>
    <dbReference type="NCBI Taxonomy" id="506608"/>
    <lineage>
        <taxon>Eukaryota</taxon>
        <taxon>Metazoa</taxon>
        <taxon>Ecdysozoa</taxon>
        <taxon>Arthropoda</taxon>
        <taxon>Hexapoda</taxon>
        <taxon>Insecta</taxon>
        <taxon>Pterygota</taxon>
        <taxon>Neoptera</taxon>
        <taxon>Paraneoptera</taxon>
        <taxon>Hemiptera</taxon>
        <taxon>Sternorrhyncha</taxon>
        <taxon>Aphidomorpha</taxon>
        <taxon>Aphidoidea</taxon>
        <taxon>Aphididae</taxon>
        <taxon>Lachninae</taxon>
        <taxon>Cinara</taxon>
    </lineage>
</organism>
<accession>A0A5E4MF05</accession>
<evidence type="ECO:0000313" key="1">
    <source>
        <dbReference type="EMBL" id="VVC30785.1"/>
    </source>
</evidence>